<dbReference type="InterPro" id="IPR036097">
    <property type="entry name" value="HisK_dim/P_sf"/>
</dbReference>
<keyword evidence="6" id="KW-0808">Transferase</keyword>
<dbReference type="EC" id="2.7.13.3" evidence="3"/>
<dbReference type="SMART" id="SM00304">
    <property type="entry name" value="HAMP"/>
    <property type="match status" value="1"/>
</dbReference>
<dbReference type="Pfam" id="PF00512">
    <property type="entry name" value="HisKA"/>
    <property type="match status" value="1"/>
</dbReference>
<dbReference type="GO" id="GO:0000155">
    <property type="term" value="F:phosphorelay sensor kinase activity"/>
    <property type="evidence" value="ECO:0007669"/>
    <property type="project" value="InterPro"/>
</dbReference>
<dbReference type="AlphaFoldDB" id="A0A410X2X5"/>
<evidence type="ECO:0000256" key="6">
    <source>
        <dbReference type="ARBA" id="ARBA00022679"/>
    </source>
</evidence>
<feature type="transmembrane region" description="Helical" evidence="14">
    <location>
        <begin position="176"/>
        <end position="198"/>
    </location>
</feature>
<gene>
    <name evidence="17" type="ORF">M5X16_26525</name>
    <name evidence="18" type="ORF">PC41400_25930</name>
</gene>
<keyword evidence="11 14" id="KW-1133">Transmembrane helix</keyword>
<evidence type="ECO:0000313" key="20">
    <source>
        <dbReference type="Proteomes" id="UP001527202"/>
    </source>
</evidence>
<evidence type="ECO:0000256" key="9">
    <source>
        <dbReference type="ARBA" id="ARBA00022777"/>
    </source>
</evidence>
<dbReference type="EMBL" id="JAMDMJ010000042">
    <property type="protein sequence ID" value="MCY9599301.1"/>
    <property type="molecule type" value="Genomic_DNA"/>
</dbReference>
<dbReference type="SUPFAM" id="SSF55874">
    <property type="entry name" value="ATPase domain of HSP90 chaperone/DNA topoisomerase II/histidine kinase"/>
    <property type="match status" value="1"/>
</dbReference>
<dbReference type="Gene3D" id="3.30.565.10">
    <property type="entry name" value="Histidine kinase-like ATPase, C-terminal domain"/>
    <property type="match status" value="1"/>
</dbReference>
<keyword evidence="12" id="KW-0902">Two-component regulatory system</keyword>
<dbReference type="Pfam" id="PF02518">
    <property type="entry name" value="HATPase_c"/>
    <property type="match status" value="1"/>
</dbReference>
<feature type="transmembrane region" description="Helical" evidence="14">
    <location>
        <begin position="20"/>
        <end position="41"/>
    </location>
</feature>
<keyword evidence="5" id="KW-0597">Phosphoprotein</keyword>
<dbReference type="Proteomes" id="UP000288943">
    <property type="component" value="Chromosome"/>
</dbReference>
<dbReference type="PANTHER" id="PTHR45528">
    <property type="entry name" value="SENSOR HISTIDINE KINASE CPXA"/>
    <property type="match status" value="1"/>
</dbReference>
<evidence type="ECO:0000256" key="10">
    <source>
        <dbReference type="ARBA" id="ARBA00022840"/>
    </source>
</evidence>
<dbReference type="Gene3D" id="6.10.340.10">
    <property type="match status" value="1"/>
</dbReference>
<dbReference type="InterPro" id="IPR036890">
    <property type="entry name" value="HATPase_C_sf"/>
</dbReference>
<dbReference type="FunFam" id="3.30.565.10:FF:000006">
    <property type="entry name" value="Sensor histidine kinase WalK"/>
    <property type="match status" value="1"/>
</dbReference>
<dbReference type="PROSITE" id="PS50885">
    <property type="entry name" value="HAMP"/>
    <property type="match status" value="1"/>
</dbReference>
<dbReference type="FunFam" id="1.10.287.130:FF:000001">
    <property type="entry name" value="Two-component sensor histidine kinase"/>
    <property type="match status" value="1"/>
</dbReference>
<dbReference type="CDD" id="cd06225">
    <property type="entry name" value="HAMP"/>
    <property type="match status" value="1"/>
</dbReference>
<dbReference type="PROSITE" id="PS50109">
    <property type="entry name" value="HIS_KIN"/>
    <property type="match status" value="1"/>
</dbReference>
<protein>
    <recommendedName>
        <fullName evidence="3">histidine kinase</fullName>
        <ecNumber evidence="3">2.7.13.3</ecNumber>
    </recommendedName>
</protein>
<dbReference type="GeneID" id="95378233"/>
<evidence type="ECO:0000313" key="17">
    <source>
        <dbReference type="EMBL" id="MCY9599301.1"/>
    </source>
</evidence>
<dbReference type="CDD" id="cd00082">
    <property type="entry name" value="HisKA"/>
    <property type="match status" value="1"/>
</dbReference>
<dbReference type="Pfam" id="PF00672">
    <property type="entry name" value="HAMP"/>
    <property type="match status" value="1"/>
</dbReference>
<dbReference type="InterPro" id="IPR003594">
    <property type="entry name" value="HATPase_dom"/>
</dbReference>
<dbReference type="SUPFAM" id="SSF158472">
    <property type="entry name" value="HAMP domain-like"/>
    <property type="match status" value="1"/>
</dbReference>
<dbReference type="EMBL" id="CP026520">
    <property type="protein sequence ID" value="QAV20941.1"/>
    <property type="molecule type" value="Genomic_DNA"/>
</dbReference>
<dbReference type="SMART" id="SM00388">
    <property type="entry name" value="HisKA"/>
    <property type="match status" value="1"/>
</dbReference>
<feature type="domain" description="HAMP" evidence="16">
    <location>
        <begin position="200"/>
        <end position="252"/>
    </location>
</feature>
<evidence type="ECO:0000259" key="16">
    <source>
        <dbReference type="PROSITE" id="PS50885"/>
    </source>
</evidence>
<comment type="subcellular location">
    <subcellularLocation>
        <location evidence="2">Cell membrane</location>
        <topology evidence="2">Multi-pass membrane protein</topology>
    </subcellularLocation>
</comment>
<evidence type="ECO:0000259" key="15">
    <source>
        <dbReference type="PROSITE" id="PS50109"/>
    </source>
</evidence>
<comment type="catalytic activity">
    <reaction evidence="1">
        <text>ATP + protein L-histidine = ADP + protein N-phospho-L-histidine.</text>
        <dbReference type="EC" id="2.7.13.3"/>
    </reaction>
</comment>
<keyword evidence="4" id="KW-1003">Cell membrane</keyword>
<keyword evidence="7 14" id="KW-0812">Transmembrane</keyword>
<dbReference type="SUPFAM" id="SSF47384">
    <property type="entry name" value="Homodimeric domain of signal transducing histidine kinase"/>
    <property type="match status" value="1"/>
</dbReference>
<keyword evidence="20" id="KW-1185">Reference proteome</keyword>
<dbReference type="PANTHER" id="PTHR45528:SF1">
    <property type="entry name" value="SENSOR HISTIDINE KINASE CPXA"/>
    <property type="match status" value="1"/>
</dbReference>
<dbReference type="InterPro" id="IPR050398">
    <property type="entry name" value="HssS/ArlS-like"/>
</dbReference>
<reference evidence="17 20" key="2">
    <citation type="submission" date="2022-05" db="EMBL/GenBank/DDBJ databases">
        <title>Genome Sequencing of Bee-Associated Microbes.</title>
        <authorList>
            <person name="Dunlap C."/>
        </authorList>
    </citation>
    <scope>NUCLEOTIDE SEQUENCE [LARGE SCALE GENOMIC DNA]</scope>
    <source>
        <strain evidence="17 20">NRRL B-23120</strain>
    </source>
</reference>
<evidence type="ECO:0000256" key="1">
    <source>
        <dbReference type="ARBA" id="ARBA00000085"/>
    </source>
</evidence>
<evidence type="ECO:0000256" key="8">
    <source>
        <dbReference type="ARBA" id="ARBA00022741"/>
    </source>
</evidence>
<evidence type="ECO:0000256" key="5">
    <source>
        <dbReference type="ARBA" id="ARBA00022553"/>
    </source>
</evidence>
<name>A0A410X2X5_9BACL</name>
<dbReference type="InterPro" id="IPR005467">
    <property type="entry name" value="His_kinase_dom"/>
</dbReference>
<evidence type="ECO:0000256" key="3">
    <source>
        <dbReference type="ARBA" id="ARBA00012438"/>
    </source>
</evidence>
<evidence type="ECO:0000313" key="19">
    <source>
        <dbReference type="Proteomes" id="UP000288943"/>
    </source>
</evidence>
<sequence length="498" mass="57317">MKFRLIPTRHRFTFFQRQFVSLLFLSLLVLVLVSFIFVYLFKIHIYDEKTEELESAGDTISRLILREEVVPELTLSAYRTVLRERGISFIAMNAKGQLYFKDQRTTPPTFRSKTFMDSLLAQIPKLQSGKALIVEESGPDPYLVYPYELKLKHSDGKNYLFVMSPVKGMTQTLSRVYEMVVLAGIVVFVLAMIVALIVSRNMSQAVLSIRQATRRIADGRYDTRSDLARTDELGDLSRDFNRMAEQLEFTSHKLERIEIKRRRFITDVTHELRTPLTSIRGIVEGLKSEYITGHEEQVKYYGIIEQETLRLIRLINELLDMEKIQNGLITLRREYYPLNDLLEVLKESFEFLIGDKDLLLEIDCPPDTMIYGDYDRLTQILINLIKNSIQFTSHGTIRMTARQTETATELSISDTGRGMTAEEMEQIWDRFYKADPSRSKDRSETGLGLSIVKRLMEAHDAEIRVSSVPGQGTIFRLRFPVKPGKAAHTGELPGEGEV</sequence>
<dbReference type="InterPro" id="IPR004358">
    <property type="entry name" value="Sig_transdc_His_kin-like_C"/>
</dbReference>
<dbReference type="GO" id="GO:0005524">
    <property type="term" value="F:ATP binding"/>
    <property type="evidence" value="ECO:0007669"/>
    <property type="project" value="UniProtKB-KW"/>
</dbReference>
<reference evidence="18 19" key="1">
    <citation type="submission" date="2018-01" db="EMBL/GenBank/DDBJ databases">
        <title>The whole genome sequencing and assembly of Paenibacillus chitinolyticus KCCM 41400 strain.</title>
        <authorList>
            <person name="Kim J.-Y."/>
            <person name="Park M.-K."/>
            <person name="Lee Y.-J."/>
            <person name="Yi H."/>
            <person name="Bahn Y.-S."/>
            <person name="Kim J.F."/>
            <person name="Lee D.-W."/>
        </authorList>
    </citation>
    <scope>NUCLEOTIDE SEQUENCE [LARGE SCALE GENOMIC DNA]</scope>
    <source>
        <strain evidence="18 19">KCCM 41400</strain>
    </source>
</reference>
<proteinExistence type="predicted"/>
<evidence type="ECO:0000256" key="2">
    <source>
        <dbReference type="ARBA" id="ARBA00004651"/>
    </source>
</evidence>
<evidence type="ECO:0000256" key="7">
    <source>
        <dbReference type="ARBA" id="ARBA00022692"/>
    </source>
</evidence>
<feature type="domain" description="Histidine kinase" evidence="15">
    <location>
        <begin position="267"/>
        <end position="483"/>
    </location>
</feature>
<dbReference type="InterPro" id="IPR003661">
    <property type="entry name" value="HisK_dim/P_dom"/>
</dbReference>
<keyword evidence="10" id="KW-0067">ATP-binding</keyword>
<dbReference type="InterPro" id="IPR003660">
    <property type="entry name" value="HAMP_dom"/>
</dbReference>
<dbReference type="KEGG" id="pchi:PC41400_25930"/>
<evidence type="ECO:0000256" key="4">
    <source>
        <dbReference type="ARBA" id="ARBA00022475"/>
    </source>
</evidence>
<dbReference type="Gene3D" id="1.10.287.130">
    <property type="match status" value="1"/>
</dbReference>
<accession>A0A410X2X5</accession>
<evidence type="ECO:0000313" key="18">
    <source>
        <dbReference type="EMBL" id="QAV20941.1"/>
    </source>
</evidence>
<evidence type="ECO:0000256" key="13">
    <source>
        <dbReference type="ARBA" id="ARBA00023136"/>
    </source>
</evidence>
<keyword evidence="8" id="KW-0547">Nucleotide-binding</keyword>
<evidence type="ECO:0000256" key="11">
    <source>
        <dbReference type="ARBA" id="ARBA00022989"/>
    </source>
</evidence>
<evidence type="ECO:0000256" key="14">
    <source>
        <dbReference type="SAM" id="Phobius"/>
    </source>
</evidence>
<dbReference type="GO" id="GO:0005886">
    <property type="term" value="C:plasma membrane"/>
    <property type="evidence" value="ECO:0007669"/>
    <property type="project" value="UniProtKB-SubCell"/>
</dbReference>
<dbReference type="RefSeq" id="WP_042233605.1">
    <property type="nucleotide sequence ID" value="NZ_CP026520.1"/>
</dbReference>
<dbReference type="Proteomes" id="UP001527202">
    <property type="component" value="Unassembled WGS sequence"/>
</dbReference>
<dbReference type="OrthoDB" id="9813151at2"/>
<organism evidence="18 19">
    <name type="scientific">Paenibacillus chitinolyticus</name>
    <dbReference type="NCBI Taxonomy" id="79263"/>
    <lineage>
        <taxon>Bacteria</taxon>
        <taxon>Bacillati</taxon>
        <taxon>Bacillota</taxon>
        <taxon>Bacilli</taxon>
        <taxon>Bacillales</taxon>
        <taxon>Paenibacillaceae</taxon>
        <taxon>Paenibacillus</taxon>
    </lineage>
</organism>
<evidence type="ECO:0000256" key="12">
    <source>
        <dbReference type="ARBA" id="ARBA00023012"/>
    </source>
</evidence>
<dbReference type="SMART" id="SM00387">
    <property type="entry name" value="HATPase_c"/>
    <property type="match status" value="1"/>
</dbReference>
<keyword evidence="13 14" id="KW-0472">Membrane</keyword>
<keyword evidence="9 18" id="KW-0418">Kinase</keyword>
<dbReference type="PRINTS" id="PR00344">
    <property type="entry name" value="BCTRLSENSOR"/>
</dbReference>